<dbReference type="InterPro" id="IPR002099">
    <property type="entry name" value="MutL/Mlh/PMS"/>
</dbReference>
<evidence type="ECO:0000313" key="10">
    <source>
        <dbReference type="Proteomes" id="UP000594688"/>
    </source>
</evidence>
<dbReference type="CDD" id="cd00782">
    <property type="entry name" value="MutL_Trans"/>
    <property type="match status" value="1"/>
</dbReference>
<dbReference type="KEGG" id="nli:G3M70_13310"/>
<proteinExistence type="inferred from homology"/>
<comment type="similarity">
    <text evidence="1 5">Belongs to the DNA mismatch repair MutL/HexB family.</text>
</comment>
<dbReference type="InterPro" id="IPR042121">
    <property type="entry name" value="MutL_C_regsub"/>
</dbReference>
<dbReference type="Proteomes" id="UP000594688">
    <property type="component" value="Chromosome"/>
</dbReference>
<dbReference type="InterPro" id="IPR042120">
    <property type="entry name" value="MutL_C_dimsub"/>
</dbReference>
<dbReference type="Gene3D" id="3.30.1540.20">
    <property type="entry name" value="MutL, C-terminal domain, dimerisation subdomain"/>
    <property type="match status" value="1"/>
</dbReference>
<evidence type="ECO:0000256" key="4">
    <source>
        <dbReference type="ARBA" id="ARBA00023204"/>
    </source>
</evidence>
<dbReference type="SMART" id="SM00853">
    <property type="entry name" value="MutL_C"/>
    <property type="match status" value="1"/>
</dbReference>
<dbReference type="PANTHER" id="PTHR10073">
    <property type="entry name" value="DNA MISMATCH REPAIR PROTEIN MLH, PMS, MUTL"/>
    <property type="match status" value="1"/>
</dbReference>
<dbReference type="InterPro" id="IPR038973">
    <property type="entry name" value="MutL/Mlh/Pms-like"/>
</dbReference>
<keyword evidence="3 5" id="KW-0227">DNA damage</keyword>
<dbReference type="SMART" id="SM01340">
    <property type="entry name" value="DNA_mis_repair"/>
    <property type="match status" value="1"/>
</dbReference>
<dbReference type="GO" id="GO:0006298">
    <property type="term" value="P:mismatch repair"/>
    <property type="evidence" value="ECO:0007669"/>
    <property type="project" value="UniProtKB-UniRule"/>
</dbReference>
<dbReference type="HAMAP" id="MF_00149">
    <property type="entry name" value="DNA_mis_repair"/>
    <property type="match status" value="1"/>
</dbReference>
<reference evidence="9 10" key="1">
    <citation type="submission" date="2020-02" db="EMBL/GenBank/DDBJ databases">
        <title>Genomic and physiological characterization of two novel Nitrospinaceae genera.</title>
        <authorList>
            <person name="Mueller A.J."/>
            <person name="Jung M.-Y."/>
            <person name="Strachan C.R."/>
            <person name="Herbold C.W."/>
            <person name="Kirkegaard R.H."/>
            <person name="Daims H."/>
        </authorList>
    </citation>
    <scope>NUCLEOTIDE SEQUENCE [LARGE SCALE GENOMIC DNA]</scope>
    <source>
        <strain evidence="9">EB</strain>
    </source>
</reference>
<evidence type="ECO:0000256" key="3">
    <source>
        <dbReference type="ARBA" id="ARBA00022763"/>
    </source>
</evidence>
<evidence type="ECO:0000259" key="7">
    <source>
        <dbReference type="SMART" id="SM00853"/>
    </source>
</evidence>
<dbReference type="GO" id="GO:0005524">
    <property type="term" value="F:ATP binding"/>
    <property type="evidence" value="ECO:0007669"/>
    <property type="project" value="InterPro"/>
</dbReference>
<dbReference type="Gene3D" id="3.30.1370.100">
    <property type="entry name" value="MutL, C-terminal domain, regulatory subdomain"/>
    <property type="match status" value="1"/>
</dbReference>
<evidence type="ECO:0000256" key="6">
    <source>
        <dbReference type="SAM" id="MobiDB-lite"/>
    </source>
</evidence>
<dbReference type="InterPro" id="IPR020667">
    <property type="entry name" value="DNA_mismatch_repair_MutL"/>
</dbReference>
<dbReference type="InterPro" id="IPR014790">
    <property type="entry name" value="MutL_C"/>
</dbReference>
<accession>A0A7T0BXR6</accession>
<dbReference type="AlphaFoldDB" id="A0A7T0BXR6"/>
<dbReference type="NCBIfam" id="TIGR00585">
    <property type="entry name" value="mutl"/>
    <property type="match status" value="1"/>
</dbReference>
<dbReference type="SUPFAM" id="SSF55874">
    <property type="entry name" value="ATPase domain of HSP90 chaperone/DNA topoisomerase II/histidine kinase"/>
    <property type="match status" value="1"/>
</dbReference>
<dbReference type="GO" id="GO:0030983">
    <property type="term" value="F:mismatched DNA binding"/>
    <property type="evidence" value="ECO:0007669"/>
    <property type="project" value="InterPro"/>
</dbReference>
<dbReference type="EMBL" id="CP048685">
    <property type="protein sequence ID" value="QPJ62802.1"/>
    <property type="molecule type" value="Genomic_DNA"/>
</dbReference>
<dbReference type="InterPro" id="IPR013507">
    <property type="entry name" value="DNA_mismatch_S5_2-like"/>
</dbReference>
<dbReference type="GO" id="GO:0140664">
    <property type="term" value="F:ATP-dependent DNA damage sensor activity"/>
    <property type="evidence" value="ECO:0007669"/>
    <property type="project" value="InterPro"/>
</dbReference>
<dbReference type="GO" id="GO:0032300">
    <property type="term" value="C:mismatch repair complex"/>
    <property type="evidence" value="ECO:0007669"/>
    <property type="project" value="InterPro"/>
</dbReference>
<organism evidence="9 10">
    <name type="scientific">Candidatus Nitronauta litoralis</name>
    <dbReference type="NCBI Taxonomy" id="2705533"/>
    <lineage>
        <taxon>Bacteria</taxon>
        <taxon>Pseudomonadati</taxon>
        <taxon>Nitrospinota/Tectimicrobiota group</taxon>
        <taxon>Nitrospinota</taxon>
        <taxon>Nitrospinia</taxon>
        <taxon>Nitrospinales</taxon>
        <taxon>Nitrospinaceae</taxon>
        <taxon>Candidatus Nitronauta</taxon>
    </lineage>
</organism>
<dbReference type="Pfam" id="PF13589">
    <property type="entry name" value="HATPase_c_3"/>
    <property type="match status" value="1"/>
</dbReference>
<dbReference type="InterPro" id="IPR014762">
    <property type="entry name" value="DNA_mismatch_repair_CS"/>
</dbReference>
<keyword evidence="9" id="KW-0255">Endonuclease</keyword>
<name>A0A7T0BXR6_9BACT</name>
<feature type="region of interest" description="Disordered" evidence="6">
    <location>
        <begin position="361"/>
        <end position="385"/>
    </location>
</feature>
<gene>
    <name evidence="5 9" type="primary">mutL</name>
    <name evidence="9" type="ORF">G3M70_13310</name>
</gene>
<comment type="function">
    <text evidence="5">This protein is involved in the repair of mismatches in DNA. It is required for dam-dependent methyl-directed DNA mismatch repair. May act as a 'molecular matchmaker', a protein that promotes the formation of a stable complex between two or more DNA-binding proteins in an ATP-dependent manner without itself being part of a final effector complex.</text>
</comment>
<keyword evidence="9" id="KW-0540">Nuclease</keyword>
<dbReference type="Pfam" id="PF01119">
    <property type="entry name" value="DNA_mis_repair"/>
    <property type="match status" value="1"/>
</dbReference>
<feature type="domain" description="DNA mismatch repair protein S5" evidence="8">
    <location>
        <begin position="208"/>
        <end position="326"/>
    </location>
</feature>
<dbReference type="FunFam" id="3.30.565.10:FF:000003">
    <property type="entry name" value="DNA mismatch repair endonuclease MutL"/>
    <property type="match status" value="1"/>
</dbReference>
<dbReference type="CDD" id="cd16926">
    <property type="entry name" value="HATPase_MutL-MLH-PMS-like"/>
    <property type="match status" value="1"/>
</dbReference>
<dbReference type="PROSITE" id="PS00058">
    <property type="entry name" value="DNA_MISMATCH_REPAIR_1"/>
    <property type="match status" value="1"/>
</dbReference>
<dbReference type="GO" id="GO:0016887">
    <property type="term" value="F:ATP hydrolysis activity"/>
    <property type="evidence" value="ECO:0007669"/>
    <property type="project" value="InterPro"/>
</dbReference>
<evidence type="ECO:0000313" key="9">
    <source>
        <dbReference type="EMBL" id="QPJ62802.1"/>
    </source>
</evidence>
<sequence>MIQVLPETLANQIAAGEVVDRPASVVKELVENAIDAGARKIRIEIEGAGKNTIRISDNGKGMSPADAALAFERHATSKVATPDDLFGIETLGFRGEALPSIASVSRIRLTTATEDGGGAGTEVVIEGGSASVVREIAHSQGTAVEVSDLFYNTPARKKFLKADSAETRSITQVVTQQALAWPEVAFQLINGGRKVIDTLSTDQTLYRIAELFGADMTRELISVDQTEGSLQVKGFVSSPVFTKSNRNAQYCYINSRFVKDKIILSATQLGYSHLLPRGQHPAIFLFLTMDPKEVDVNVHPAKAEVRFAHQQEVHLFIMRAVKNALRDNFKPEEMSPPSDTNVSGQPGQTFYQGYEKTAVPNVEDTSRPHSPQLNPSQSMAGSGAECPSSLFATESWQQIIGSPSNNEREQKWSGSPNPVNLFDSSPRPVSDLIYAEFEPLGQLNNSFIIMQGPKGILVVDQHIAHERVLYERFREAASRKSVEVQTLMFPLAVEFSPAEATVVTEHLTWLKEMGLEMEALGSQGFILRSVPAILKNQDHEEVLRNIAKTLGGGQGSDPLQDKYDEVQIMMACRQAIKINHPLNLPQIQKLIYDLEQTEMPFTCPHGRPIALLFEMDSILRKFHRK</sequence>
<evidence type="ECO:0000259" key="8">
    <source>
        <dbReference type="SMART" id="SM01340"/>
    </source>
</evidence>
<evidence type="ECO:0000256" key="1">
    <source>
        <dbReference type="ARBA" id="ARBA00006082"/>
    </source>
</evidence>
<dbReference type="Pfam" id="PF08676">
    <property type="entry name" value="MutL_C"/>
    <property type="match status" value="1"/>
</dbReference>
<dbReference type="InterPro" id="IPR014721">
    <property type="entry name" value="Ribsml_uS5_D2-typ_fold_subgr"/>
</dbReference>
<keyword evidence="4 5" id="KW-0234">DNA repair</keyword>
<evidence type="ECO:0000256" key="5">
    <source>
        <dbReference type="HAMAP-Rule" id="MF_00149"/>
    </source>
</evidence>
<dbReference type="Gene3D" id="3.30.230.10">
    <property type="match status" value="1"/>
</dbReference>
<feature type="domain" description="MutL C-terminal dimerisation" evidence="7">
    <location>
        <begin position="439"/>
        <end position="582"/>
    </location>
</feature>
<evidence type="ECO:0000256" key="2">
    <source>
        <dbReference type="ARBA" id="ARBA00021975"/>
    </source>
</evidence>
<dbReference type="Gene3D" id="3.30.565.10">
    <property type="entry name" value="Histidine kinase-like ATPase, C-terminal domain"/>
    <property type="match status" value="1"/>
</dbReference>
<dbReference type="GO" id="GO:0004519">
    <property type="term" value="F:endonuclease activity"/>
    <property type="evidence" value="ECO:0007669"/>
    <property type="project" value="UniProtKB-KW"/>
</dbReference>
<dbReference type="InterPro" id="IPR036890">
    <property type="entry name" value="HATPase_C_sf"/>
</dbReference>
<dbReference type="SUPFAM" id="SSF54211">
    <property type="entry name" value="Ribosomal protein S5 domain 2-like"/>
    <property type="match status" value="1"/>
</dbReference>
<feature type="compositionally biased region" description="Polar residues" evidence="6">
    <location>
        <begin position="368"/>
        <end position="380"/>
    </location>
</feature>
<protein>
    <recommendedName>
        <fullName evidence="2 5">DNA mismatch repair protein MutL</fullName>
    </recommendedName>
</protein>
<keyword evidence="9" id="KW-0378">Hydrolase</keyword>
<dbReference type="PANTHER" id="PTHR10073:SF12">
    <property type="entry name" value="DNA MISMATCH REPAIR PROTEIN MLH1"/>
    <property type="match status" value="1"/>
</dbReference>
<dbReference type="InterPro" id="IPR037198">
    <property type="entry name" value="MutL_C_sf"/>
</dbReference>
<dbReference type="InterPro" id="IPR020568">
    <property type="entry name" value="Ribosomal_Su5_D2-typ_SF"/>
</dbReference>
<dbReference type="SUPFAM" id="SSF118116">
    <property type="entry name" value="DNA mismatch repair protein MutL"/>
    <property type="match status" value="1"/>
</dbReference>